<keyword evidence="3" id="KW-0812">Transmembrane</keyword>
<dbReference type="EMBL" id="JADGJW010000115">
    <property type="protein sequence ID" value="KAJ3223845.1"/>
    <property type="molecule type" value="Genomic_DNA"/>
</dbReference>
<evidence type="ECO:0000256" key="3">
    <source>
        <dbReference type="ARBA" id="ARBA00022692"/>
    </source>
</evidence>
<feature type="domain" description="Pecanex C-terminal" evidence="6">
    <location>
        <begin position="260"/>
        <end position="430"/>
    </location>
</feature>
<keyword evidence="8" id="KW-1185">Reference proteome</keyword>
<organism evidence="7 8">
    <name type="scientific">Clydaea vesicula</name>
    <dbReference type="NCBI Taxonomy" id="447962"/>
    <lineage>
        <taxon>Eukaryota</taxon>
        <taxon>Fungi</taxon>
        <taxon>Fungi incertae sedis</taxon>
        <taxon>Chytridiomycota</taxon>
        <taxon>Chytridiomycota incertae sedis</taxon>
        <taxon>Chytridiomycetes</taxon>
        <taxon>Lobulomycetales</taxon>
        <taxon>Lobulomycetaceae</taxon>
        <taxon>Clydaea</taxon>
    </lineage>
</organism>
<evidence type="ECO:0000313" key="8">
    <source>
        <dbReference type="Proteomes" id="UP001211065"/>
    </source>
</evidence>
<evidence type="ECO:0000256" key="4">
    <source>
        <dbReference type="ARBA" id="ARBA00022989"/>
    </source>
</evidence>
<gene>
    <name evidence="7" type="ORF">HK099_000616</name>
</gene>
<dbReference type="PANTHER" id="PTHR12372">
    <property type="entry name" value="PECANEX"/>
    <property type="match status" value="1"/>
</dbReference>
<reference evidence="7" key="1">
    <citation type="submission" date="2020-05" db="EMBL/GenBank/DDBJ databases">
        <title>Phylogenomic resolution of chytrid fungi.</title>
        <authorList>
            <person name="Stajich J.E."/>
            <person name="Amses K."/>
            <person name="Simmons R."/>
            <person name="Seto K."/>
            <person name="Myers J."/>
            <person name="Bonds A."/>
            <person name="Quandt C.A."/>
            <person name="Barry K."/>
            <person name="Liu P."/>
            <person name="Grigoriev I."/>
            <person name="Longcore J.E."/>
            <person name="James T.Y."/>
        </authorList>
    </citation>
    <scope>NUCLEOTIDE SEQUENCE</scope>
    <source>
        <strain evidence="7">JEL0476</strain>
    </source>
</reference>
<name>A0AAD5U7Q8_9FUNG</name>
<evidence type="ECO:0000259" key="6">
    <source>
        <dbReference type="Pfam" id="PF05041"/>
    </source>
</evidence>
<proteinExistence type="inferred from homology"/>
<keyword evidence="4" id="KW-1133">Transmembrane helix</keyword>
<dbReference type="GO" id="GO:0016020">
    <property type="term" value="C:membrane"/>
    <property type="evidence" value="ECO:0007669"/>
    <property type="project" value="UniProtKB-SubCell"/>
</dbReference>
<dbReference type="PANTHER" id="PTHR12372:SF6">
    <property type="entry name" value="PECANEX-LIKE PROTEIN 4"/>
    <property type="match status" value="1"/>
</dbReference>
<sequence>MGFPRPTKQWPITSLEYKGSLEWSIYRSFLPEILLQLELNIKKFNFKEGKYFLIRIEDYLVLFKVTEVWNDVIKLQFRCLETQGTSCHNLEVAKIDDYFDFAFNNYKIENKSRYFNSHIFHILQPVTALNLNVYSKSEGVFAGVLDTPNTLRLLQPTFFKVLVWFLLEKLDINILVKFANNIPLSQEIIKLYWEKFPLKWLLHLKATKGITLTKYAEESLILIAISIYCCVFNSSIYDDPVMSSDQIYTSYKGKLISYNLELKDWLKKHLILWKFSLKAFRYTTKIVYEQFVLNDLNNYEDVLAKIEDCDRNWLITVELNSLSGKESRDLHENFLKKHLSVYMLGQKKEDKSLFFRIFKITKTQGYVGELNGEVIKSIWANLNFELLYLANDDDERYSIQAHELLLRNLITQAADPPLGYPVYTVPAQISNEAGNYI</sequence>
<dbReference type="Pfam" id="PF05041">
    <property type="entry name" value="Pecanex_C"/>
    <property type="match status" value="1"/>
</dbReference>
<protein>
    <recommendedName>
        <fullName evidence="6">Pecanex C-terminal domain-containing protein</fullName>
    </recommendedName>
</protein>
<dbReference type="InterPro" id="IPR039797">
    <property type="entry name" value="Pecanex"/>
</dbReference>
<dbReference type="AlphaFoldDB" id="A0AAD5U7Q8"/>
<accession>A0AAD5U7Q8</accession>
<dbReference type="Proteomes" id="UP001211065">
    <property type="component" value="Unassembled WGS sequence"/>
</dbReference>
<evidence type="ECO:0000313" key="7">
    <source>
        <dbReference type="EMBL" id="KAJ3223845.1"/>
    </source>
</evidence>
<comment type="similarity">
    <text evidence="2">Belongs to the pecanex family.</text>
</comment>
<keyword evidence="5" id="KW-0472">Membrane</keyword>
<evidence type="ECO:0000256" key="1">
    <source>
        <dbReference type="ARBA" id="ARBA00004141"/>
    </source>
</evidence>
<comment type="subcellular location">
    <subcellularLocation>
        <location evidence="1">Membrane</location>
        <topology evidence="1">Multi-pass membrane protein</topology>
    </subcellularLocation>
</comment>
<evidence type="ECO:0000256" key="5">
    <source>
        <dbReference type="ARBA" id="ARBA00023136"/>
    </source>
</evidence>
<evidence type="ECO:0000256" key="2">
    <source>
        <dbReference type="ARBA" id="ARBA00010170"/>
    </source>
</evidence>
<comment type="caution">
    <text evidence="7">The sequence shown here is derived from an EMBL/GenBank/DDBJ whole genome shotgun (WGS) entry which is preliminary data.</text>
</comment>
<dbReference type="InterPro" id="IPR007735">
    <property type="entry name" value="Pecanex_C"/>
</dbReference>